<sequence>MSDGLLPTSFVRLMYHNQELAEFGCLSHDEHYLSFRVGKPTLKCMNSNDEGRRLYVRLCWTARDQYLFPASAASSVCERIPIGLVFQTPRFGNKTSLRTAKQKSREDVVDTHGIAHWSVEHLHTGRARRMNSGSETEAETRTNQTQEWRDPLAINSLREERHEDKWASKSKGQSSLKYSMDPRHRITCHAPAIVRVQLCATTGYRDRCATTGNSDR</sequence>
<keyword evidence="3" id="KW-1185">Reference proteome</keyword>
<dbReference type="EMBL" id="DF238785">
    <property type="protein sequence ID" value="GAC94680.1"/>
    <property type="molecule type" value="Genomic_DNA"/>
</dbReference>
<evidence type="ECO:0000313" key="2">
    <source>
        <dbReference type="EMBL" id="GAC94680.1"/>
    </source>
</evidence>
<dbReference type="Proteomes" id="UP000014071">
    <property type="component" value="Unassembled WGS sequence"/>
</dbReference>
<protein>
    <submittedName>
        <fullName evidence="2">Transcription factor</fullName>
    </submittedName>
</protein>
<feature type="compositionally biased region" description="Polar residues" evidence="1">
    <location>
        <begin position="131"/>
        <end position="146"/>
    </location>
</feature>
<dbReference type="GeneID" id="24107546"/>
<organism evidence="2 3">
    <name type="scientific">Pseudozyma hubeiensis (strain SY62)</name>
    <name type="common">Yeast</name>
    <dbReference type="NCBI Taxonomy" id="1305764"/>
    <lineage>
        <taxon>Eukaryota</taxon>
        <taxon>Fungi</taxon>
        <taxon>Dikarya</taxon>
        <taxon>Basidiomycota</taxon>
        <taxon>Ustilaginomycotina</taxon>
        <taxon>Ustilaginomycetes</taxon>
        <taxon>Ustilaginales</taxon>
        <taxon>Ustilaginaceae</taxon>
        <taxon>Pseudozyma</taxon>
    </lineage>
</organism>
<proteinExistence type="predicted"/>
<accession>R9P9A7</accession>
<evidence type="ECO:0000256" key="1">
    <source>
        <dbReference type="SAM" id="MobiDB-lite"/>
    </source>
</evidence>
<name>R9P9A7_PSEHS</name>
<evidence type="ECO:0000313" key="3">
    <source>
        <dbReference type="Proteomes" id="UP000014071"/>
    </source>
</evidence>
<feature type="region of interest" description="Disordered" evidence="1">
    <location>
        <begin position="159"/>
        <end position="178"/>
    </location>
</feature>
<dbReference type="RefSeq" id="XP_012188267.1">
    <property type="nucleotide sequence ID" value="XM_012332877.1"/>
</dbReference>
<dbReference type="AlphaFoldDB" id="R9P9A7"/>
<feature type="region of interest" description="Disordered" evidence="1">
    <location>
        <begin position="125"/>
        <end position="152"/>
    </location>
</feature>
<gene>
    <name evidence="2" type="ORF">PHSY_002253</name>
</gene>
<reference evidence="3" key="1">
    <citation type="journal article" date="2013" name="Genome Announc.">
        <title>Draft genome sequence of the basidiomycetous yeast-like fungus Pseudozyma hubeiensis SY62, which produces an abundant amount of the biosurfactant mannosylerythritol lipids.</title>
        <authorList>
            <person name="Konishi M."/>
            <person name="Hatada Y."/>
            <person name="Horiuchi J."/>
        </authorList>
    </citation>
    <scope>NUCLEOTIDE SEQUENCE [LARGE SCALE GENOMIC DNA]</scope>
    <source>
        <strain evidence="3">SY62</strain>
    </source>
</reference>
<dbReference type="HOGENOM" id="CLU_1278125_0_0_1"/>